<organism evidence="2 3">
    <name type="scientific">Leifsonia kafniensis</name>
    <dbReference type="NCBI Taxonomy" id="475957"/>
    <lineage>
        <taxon>Bacteria</taxon>
        <taxon>Bacillati</taxon>
        <taxon>Actinomycetota</taxon>
        <taxon>Actinomycetes</taxon>
        <taxon>Micrococcales</taxon>
        <taxon>Microbacteriaceae</taxon>
        <taxon>Leifsonia</taxon>
    </lineage>
</organism>
<protein>
    <submittedName>
        <fullName evidence="2">NAD(P)H-binding protein</fullName>
    </submittedName>
</protein>
<dbReference type="Pfam" id="PF13460">
    <property type="entry name" value="NAD_binding_10"/>
    <property type="match status" value="1"/>
</dbReference>
<dbReference type="PANTHER" id="PTHR43355:SF2">
    <property type="entry name" value="FLAVIN REDUCTASE (NADPH)"/>
    <property type="match status" value="1"/>
</dbReference>
<feature type="domain" description="NAD(P)-binding" evidence="1">
    <location>
        <begin position="8"/>
        <end position="202"/>
    </location>
</feature>
<sequence>MSTIAVIGGTGYAGSSIVKEAASRGHEVISLSRSLPVEPVDGVSYVRGTAADAEQVVAGADIVIGALSPRAGTEGTLVATYTKLADLAAASGARLIVVGGFSSLRPAPGAPRFAEGDDLPPEFAAEATEGNSVLTALSTSAPENLDWLFVSPAATFGAYTEQGEPRGTYRTSTDVALFDAEGNSAIEGADFARAILDEIEKPTHHRSQIHFAY</sequence>
<dbReference type="Gene3D" id="3.40.50.720">
    <property type="entry name" value="NAD(P)-binding Rossmann-like Domain"/>
    <property type="match status" value="1"/>
</dbReference>
<dbReference type="SUPFAM" id="SSF51735">
    <property type="entry name" value="NAD(P)-binding Rossmann-fold domains"/>
    <property type="match status" value="1"/>
</dbReference>
<comment type="caution">
    <text evidence="2">The sequence shown here is derived from an EMBL/GenBank/DDBJ whole genome shotgun (WGS) entry which is preliminary data.</text>
</comment>
<dbReference type="PANTHER" id="PTHR43355">
    <property type="entry name" value="FLAVIN REDUCTASE (NADPH)"/>
    <property type="match status" value="1"/>
</dbReference>
<evidence type="ECO:0000313" key="2">
    <source>
        <dbReference type="EMBL" id="GAA3861713.1"/>
    </source>
</evidence>
<keyword evidence="3" id="KW-1185">Reference proteome</keyword>
<dbReference type="Proteomes" id="UP001501803">
    <property type="component" value="Unassembled WGS sequence"/>
</dbReference>
<proteinExistence type="predicted"/>
<reference evidence="3" key="1">
    <citation type="journal article" date="2019" name="Int. J. Syst. Evol. Microbiol.">
        <title>The Global Catalogue of Microorganisms (GCM) 10K type strain sequencing project: providing services to taxonomists for standard genome sequencing and annotation.</title>
        <authorList>
            <consortium name="The Broad Institute Genomics Platform"/>
            <consortium name="The Broad Institute Genome Sequencing Center for Infectious Disease"/>
            <person name="Wu L."/>
            <person name="Ma J."/>
        </authorList>
    </citation>
    <scope>NUCLEOTIDE SEQUENCE [LARGE SCALE GENOMIC DNA]</scope>
    <source>
        <strain evidence="3">JCM 17021</strain>
    </source>
</reference>
<gene>
    <name evidence="2" type="ORF">GCM10022381_02510</name>
</gene>
<name>A0ABP7K252_9MICO</name>
<dbReference type="InterPro" id="IPR036291">
    <property type="entry name" value="NAD(P)-bd_dom_sf"/>
</dbReference>
<dbReference type="RefSeq" id="WP_345061491.1">
    <property type="nucleotide sequence ID" value="NZ_BAABCN010000002.1"/>
</dbReference>
<dbReference type="InterPro" id="IPR016040">
    <property type="entry name" value="NAD(P)-bd_dom"/>
</dbReference>
<evidence type="ECO:0000259" key="1">
    <source>
        <dbReference type="Pfam" id="PF13460"/>
    </source>
</evidence>
<dbReference type="InterPro" id="IPR051606">
    <property type="entry name" value="Polyketide_Oxido-like"/>
</dbReference>
<evidence type="ECO:0000313" key="3">
    <source>
        <dbReference type="Proteomes" id="UP001501803"/>
    </source>
</evidence>
<accession>A0ABP7K252</accession>
<dbReference type="EMBL" id="BAABCN010000002">
    <property type="protein sequence ID" value="GAA3861713.1"/>
    <property type="molecule type" value="Genomic_DNA"/>
</dbReference>